<gene>
    <name evidence="1" type="ORF">TESG_03949</name>
</gene>
<organism evidence="1 2">
    <name type="scientific">Trichophyton tonsurans (strain CBS 112818)</name>
    <name type="common">Scalp ringworm fungus</name>
    <dbReference type="NCBI Taxonomy" id="647933"/>
    <lineage>
        <taxon>Eukaryota</taxon>
        <taxon>Fungi</taxon>
        <taxon>Dikarya</taxon>
        <taxon>Ascomycota</taxon>
        <taxon>Pezizomycotina</taxon>
        <taxon>Eurotiomycetes</taxon>
        <taxon>Eurotiomycetidae</taxon>
        <taxon>Onygenales</taxon>
        <taxon>Arthrodermataceae</taxon>
        <taxon>Trichophyton</taxon>
    </lineage>
</organism>
<feature type="non-terminal residue" evidence="1">
    <location>
        <position position="134"/>
    </location>
</feature>
<accession>F2RYW0</accession>
<dbReference type="Proteomes" id="UP000009172">
    <property type="component" value="Unassembled WGS sequence"/>
</dbReference>
<dbReference type="EMBL" id="GG698494">
    <property type="protein sequence ID" value="EGD96509.1"/>
    <property type="molecule type" value="Genomic_DNA"/>
</dbReference>
<keyword evidence="2" id="KW-1185">Reference proteome</keyword>
<reference evidence="2" key="1">
    <citation type="journal article" date="2012" name="MBio">
        <title>Comparative genome analysis of Trichophyton rubrum and related dermatophytes reveals candidate genes involved in infection.</title>
        <authorList>
            <person name="Martinez D.A."/>
            <person name="Oliver B.G."/>
            <person name="Graeser Y."/>
            <person name="Goldberg J.M."/>
            <person name="Li W."/>
            <person name="Martinez-Rossi N.M."/>
            <person name="Monod M."/>
            <person name="Shelest E."/>
            <person name="Barton R.C."/>
            <person name="Birch E."/>
            <person name="Brakhage A.A."/>
            <person name="Chen Z."/>
            <person name="Gurr S.J."/>
            <person name="Heiman D."/>
            <person name="Heitman J."/>
            <person name="Kosti I."/>
            <person name="Rossi A."/>
            <person name="Saif S."/>
            <person name="Samalova M."/>
            <person name="Saunders C.W."/>
            <person name="Shea T."/>
            <person name="Summerbell R.C."/>
            <person name="Xu J."/>
            <person name="Young S."/>
            <person name="Zeng Q."/>
            <person name="Birren B.W."/>
            <person name="Cuomo C.A."/>
            <person name="White T.C."/>
        </authorList>
    </citation>
    <scope>NUCLEOTIDE SEQUENCE [LARGE SCALE GENOMIC DNA]</scope>
    <source>
        <strain evidence="2">CBS 112818</strain>
    </source>
</reference>
<protein>
    <submittedName>
        <fullName evidence="1">Meiosis protein MEI2</fullName>
    </submittedName>
</protein>
<evidence type="ECO:0000313" key="2">
    <source>
        <dbReference type="Proteomes" id="UP000009172"/>
    </source>
</evidence>
<dbReference type="HOGENOM" id="CLU_1901345_0_0_1"/>
<proteinExistence type="predicted"/>
<name>F2RYW0_TRIT1</name>
<sequence length="134" mass="14086">PFKEKTALFKSSATALLCSNIPHSVQRSFILALAQWPALKTTSLALTTHPRCAAVLKMPSMSACSLPESVSNTVMSNVVAALSLTVALLQPSVNLTGLVTGQPTLIAWNKCVPALWALGMSQLVAIAIITISLD</sequence>
<feature type="non-terminal residue" evidence="1">
    <location>
        <position position="1"/>
    </location>
</feature>
<evidence type="ECO:0000313" key="1">
    <source>
        <dbReference type="EMBL" id="EGD96509.1"/>
    </source>
</evidence>
<dbReference type="AlphaFoldDB" id="F2RYW0"/>